<accession>A0AAE9JSF9</accession>
<evidence type="ECO:0000313" key="2">
    <source>
        <dbReference type="Proteomes" id="UP000829354"/>
    </source>
</evidence>
<dbReference type="Gene3D" id="3.30.710.10">
    <property type="entry name" value="Potassium Channel Kv1.1, Chain A"/>
    <property type="match status" value="1"/>
</dbReference>
<name>A0AAE9JSF9_CAEBR</name>
<proteinExistence type="predicted"/>
<reference evidence="1 2" key="1">
    <citation type="submission" date="2022-04" db="EMBL/GenBank/DDBJ databases">
        <title>Chromosome-level reference genomes for two strains of Caenorhabditis briggsae: an improved platform for comparative genomics.</title>
        <authorList>
            <person name="Stevens L."/>
            <person name="Andersen E."/>
        </authorList>
    </citation>
    <scope>NUCLEOTIDE SEQUENCE [LARGE SCALE GENOMIC DNA]</scope>
    <source>
        <strain evidence="1">VX34</strain>
        <tissue evidence="1">Whole-organism</tissue>
    </source>
</reference>
<gene>
    <name evidence="1" type="ORF">L5515_018571</name>
</gene>
<dbReference type="EMBL" id="CP092625">
    <property type="protein sequence ID" value="UMM42916.1"/>
    <property type="molecule type" value="Genomic_DNA"/>
</dbReference>
<sequence length="119" mass="13414">MTSQVWILHSENDRLHAQVAMLKGAKNALIVDNVSAECLLKVIHWSNTHIHASPDNQALLDSDEVKFFKGMNSRDICKLGLAAKTLGNKSLENGCRKILLESNQSYYYFNGNQNVKFHL</sequence>
<dbReference type="AlphaFoldDB" id="A0AAE9JSF9"/>
<dbReference type="InterPro" id="IPR011333">
    <property type="entry name" value="SKP1/BTB/POZ_sf"/>
</dbReference>
<keyword evidence="2" id="KW-1185">Reference proteome</keyword>
<organism evidence="1 2">
    <name type="scientific">Caenorhabditis briggsae</name>
    <dbReference type="NCBI Taxonomy" id="6238"/>
    <lineage>
        <taxon>Eukaryota</taxon>
        <taxon>Metazoa</taxon>
        <taxon>Ecdysozoa</taxon>
        <taxon>Nematoda</taxon>
        <taxon>Chromadorea</taxon>
        <taxon>Rhabditida</taxon>
        <taxon>Rhabditina</taxon>
        <taxon>Rhabditomorpha</taxon>
        <taxon>Rhabditoidea</taxon>
        <taxon>Rhabditidae</taxon>
        <taxon>Peloderinae</taxon>
        <taxon>Caenorhabditis</taxon>
    </lineage>
</organism>
<protein>
    <submittedName>
        <fullName evidence="1">Uncharacterized protein</fullName>
    </submittedName>
</protein>
<evidence type="ECO:0000313" key="1">
    <source>
        <dbReference type="EMBL" id="UMM42916.1"/>
    </source>
</evidence>
<dbReference type="Proteomes" id="UP000829354">
    <property type="component" value="Chromosome X"/>
</dbReference>